<dbReference type="AlphaFoldDB" id="A0A1L7XW02"/>
<dbReference type="STRING" id="576137.A0A1L7XW02"/>
<protein>
    <recommendedName>
        <fullName evidence="6">Chitin-binding type-1 domain-containing protein</fullName>
    </recommendedName>
</protein>
<keyword evidence="5" id="KW-0812">Transmembrane</keyword>
<keyword evidence="5" id="KW-1133">Transmembrane helix</keyword>
<evidence type="ECO:0000256" key="2">
    <source>
        <dbReference type="ARBA" id="ARBA00023157"/>
    </source>
</evidence>
<reference evidence="7 8" key="1">
    <citation type="submission" date="2016-03" db="EMBL/GenBank/DDBJ databases">
        <authorList>
            <person name="Ploux O."/>
        </authorList>
    </citation>
    <scope>NUCLEOTIDE SEQUENCE [LARGE SCALE GENOMIC DNA]</scope>
    <source>
        <strain evidence="7 8">UAMH 11012</strain>
    </source>
</reference>
<proteinExistence type="predicted"/>
<feature type="transmembrane region" description="Helical" evidence="5">
    <location>
        <begin position="272"/>
        <end position="298"/>
    </location>
</feature>
<evidence type="ECO:0000256" key="4">
    <source>
        <dbReference type="SAM" id="MobiDB-lite"/>
    </source>
</evidence>
<dbReference type="InterPro" id="IPR001002">
    <property type="entry name" value="Chitin-bd_1"/>
</dbReference>
<keyword evidence="2 3" id="KW-1015">Disulfide bond</keyword>
<dbReference type="OrthoDB" id="3531773at2759"/>
<evidence type="ECO:0000256" key="5">
    <source>
        <dbReference type="SAM" id="Phobius"/>
    </source>
</evidence>
<dbReference type="Proteomes" id="UP000184330">
    <property type="component" value="Unassembled WGS sequence"/>
</dbReference>
<dbReference type="SMART" id="SM00270">
    <property type="entry name" value="ChtBD1"/>
    <property type="match status" value="1"/>
</dbReference>
<dbReference type="SUPFAM" id="SSF57016">
    <property type="entry name" value="Plant lectins/antimicrobial peptides"/>
    <property type="match status" value="1"/>
</dbReference>
<evidence type="ECO:0000259" key="6">
    <source>
        <dbReference type="PROSITE" id="PS50941"/>
    </source>
</evidence>
<feature type="region of interest" description="Disordered" evidence="4">
    <location>
        <begin position="232"/>
        <end position="268"/>
    </location>
</feature>
<feature type="disulfide bond" evidence="3">
    <location>
        <begin position="190"/>
        <end position="204"/>
    </location>
</feature>
<keyword evidence="8" id="KW-1185">Reference proteome</keyword>
<dbReference type="EMBL" id="FJOG01000067">
    <property type="protein sequence ID" value="CZR69206.1"/>
    <property type="molecule type" value="Genomic_DNA"/>
</dbReference>
<evidence type="ECO:0000256" key="1">
    <source>
        <dbReference type="ARBA" id="ARBA00022669"/>
    </source>
</evidence>
<sequence>MGNGEAHELPAPLVVHELPENRYGKNEAFDVISIPPNRSGRSLCSTYLPIIFLLPKQFGLASWPLPNLMSLLRVPASRGVQCQPSLGVLPRRRHDVSASSTPAHRGRLTAPTTTSQPSVFTQDLRSMFFFFVLDVRVIFSLLLLYIRSALVMVEGMNYAASRIRRVYRADGRCGKDFDGATCDPSVTLGCCSQFGFCGSTSDFCLTSQGCQSGCTSASTSVSSTSKSLSTFSTSTSTLYPTPSSTSTSQLSISTNSTSLNSTSTSTTSSTNLGLTLGLSIPLGVVGLLIFVLALWAAADGDCLPYLSCFYGVGSWFKGVSRKVRPLGVHARDSRKSARSLGRKKKKTAGRPIDVGVVEVEAMPYGK</sequence>
<organism evidence="7 8">
    <name type="scientific">Phialocephala subalpina</name>
    <dbReference type="NCBI Taxonomy" id="576137"/>
    <lineage>
        <taxon>Eukaryota</taxon>
        <taxon>Fungi</taxon>
        <taxon>Dikarya</taxon>
        <taxon>Ascomycota</taxon>
        <taxon>Pezizomycotina</taxon>
        <taxon>Leotiomycetes</taxon>
        <taxon>Helotiales</taxon>
        <taxon>Mollisiaceae</taxon>
        <taxon>Phialocephala</taxon>
        <taxon>Phialocephala fortinii species complex</taxon>
    </lineage>
</organism>
<evidence type="ECO:0000313" key="7">
    <source>
        <dbReference type="EMBL" id="CZR69206.1"/>
    </source>
</evidence>
<dbReference type="PANTHER" id="PTHR47849">
    <property type="entry name" value="CHITIN-BINDING LECTIN 1"/>
    <property type="match status" value="1"/>
</dbReference>
<dbReference type="CDD" id="cd00035">
    <property type="entry name" value="ChtBD1"/>
    <property type="match status" value="1"/>
</dbReference>
<name>A0A1L7XW02_9HELO</name>
<evidence type="ECO:0000256" key="3">
    <source>
        <dbReference type="PROSITE-ProRule" id="PRU00261"/>
    </source>
</evidence>
<evidence type="ECO:0000313" key="8">
    <source>
        <dbReference type="Proteomes" id="UP000184330"/>
    </source>
</evidence>
<keyword evidence="1 3" id="KW-0147">Chitin-binding</keyword>
<comment type="caution">
    <text evidence="3">Lacks conserved residue(s) required for the propagation of feature annotation.</text>
</comment>
<feature type="domain" description="Chitin-binding type-1" evidence="6">
    <location>
        <begin position="170"/>
        <end position="216"/>
    </location>
</feature>
<dbReference type="PROSITE" id="PS50941">
    <property type="entry name" value="CHIT_BIND_I_2"/>
    <property type="match status" value="1"/>
</dbReference>
<keyword evidence="5" id="KW-0472">Membrane</keyword>
<accession>A0A1L7XW02</accession>
<gene>
    <name evidence="7" type="ORF">PAC_19106</name>
</gene>
<feature type="disulfide bond" evidence="3">
    <location>
        <begin position="210"/>
        <end position="214"/>
    </location>
</feature>
<dbReference type="GO" id="GO:0008061">
    <property type="term" value="F:chitin binding"/>
    <property type="evidence" value="ECO:0007669"/>
    <property type="project" value="UniProtKB-UniRule"/>
</dbReference>
<dbReference type="InterPro" id="IPR036861">
    <property type="entry name" value="Endochitinase-like_sf"/>
</dbReference>
<dbReference type="Gene3D" id="3.30.60.10">
    <property type="entry name" value="Endochitinase-like"/>
    <property type="match status" value="1"/>
</dbReference>
<dbReference type="Pfam" id="PF00187">
    <property type="entry name" value="Chitin_bind_1"/>
    <property type="match status" value="1"/>
</dbReference>